<comment type="similarity">
    <text evidence="6">Belongs to the ARTD/PARP family.</text>
</comment>
<evidence type="ECO:0000256" key="7">
    <source>
        <dbReference type="RuleBase" id="RU362114"/>
    </source>
</evidence>
<feature type="domain" description="PARP catalytic" evidence="9">
    <location>
        <begin position="416"/>
        <end position="615"/>
    </location>
</feature>
<keyword evidence="5" id="KW-0539">Nucleus</keyword>
<sequence length="615" mass="68409">MPRAGEMLNSVIMGSDKTSSSTTKSSTSLHQARSYHPLNVQVKQGNILTSDCDVIVNLTGSDFNLTGGQLSAKLVAKAGPGIVQECSTNPQYSSTHYRVTSGGGLNCKNVLHLVSPKDAKYVSKSLKTVFEVVEKKLQLSSVAIPAIGTGNLGLKPVDVAKATCESLDAFVKTKPSHLKRIDVVIFQAAMLQDFQNIIHGSGTSSSVDDENSFEDRKSTIPEKVADEKEAVVKLFLCAADRINISNAWQRIREHVHQKSASREITDDTVAYLDEEAENNLIALETNLSVKLRKTFGKAGKEKISISGMKDNVLDAYAAVSEIVQEYKQILTRAEYVRWQYHDNNFNTKKDFTRRESWRAENAFQKNEKGTTQLSLKVLSTQQHCVLDFSKMEATCRELGFCEKIYRNMTSSSAEDLPSTWSDMGVFPWKLENVSSHSTEYQNILSQFTTTFNPSQYGNQQPRLQRVQNPTLYKQFIAQKGKVEARMKAAGITNIPVTQQLFHGTSTDVCQKVYKDGFDRSYAGKNATMYGRGVYFAKTAQYSNGYATPDANGQRRMFLAEVVTGEYCQGNQSVITPPFKPNQTDLYDSVVDNPSSPSIFVVFKDASVYPLYVLTY</sequence>
<evidence type="ECO:0000256" key="1">
    <source>
        <dbReference type="ARBA" id="ARBA00004123"/>
    </source>
</evidence>
<accession>A0ABP0H015</accession>
<feature type="compositionally biased region" description="Low complexity" evidence="8">
    <location>
        <begin position="17"/>
        <end position="28"/>
    </location>
</feature>
<keyword evidence="4 7" id="KW-0520">NAD</keyword>
<evidence type="ECO:0000256" key="3">
    <source>
        <dbReference type="ARBA" id="ARBA00022679"/>
    </source>
</evidence>
<evidence type="ECO:0000256" key="4">
    <source>
        <dbReference type="ARBA" id="ARBA00023027"/>
    </source>
</evidence>
<dbReference type="InterPro" id="IPR037197">
    <property type="entry name" value="WWE_dom_sf"/>
</dbReference>
<dbReference type="PANTHER" id="PTHR14453">
    <property type="entry name" value="PARP/ZINC FINGER CCCH TYPE DOMAIN CONTAINING PROTEIN"/>
    <property type="match status" value="1"/>
</dbReference>
<dbReference type="InterPro" id="IPR052056">
    <property type="entry name" value="Mono-ARTD/PARP"/>
</dbReference>
<evidence type="ECO:0000259" key="9">
    <source>
        <dbReference type="PROSITE" id="PS51059"/>
    </source>
</evidence>
<name>A0ABP0H015_CLALP</name>
<proteinExistence type="inferred from homology"/>
<gene>
    <name evidence="11" type="ORF">CVLEPA_LOCUS30422</name>
</gene>
<evidence type="ECO:0000256" key="2">
    <source>
        <dbReference type="ARBA" id="ARBA00022676"/>
    </source>
</evidence>
<dbReference type="SUPFAM" id="SSF56399">
    <property type="entry name" value="ADP-ribosylation"/>
    <property type="match status" value="1"/>
</dbReference>
<dbReference type="Pfam" id="PF00644">
    <property type="entry name" value="PARP"/>
    <property type="match status" value="1"/>
</dbReference>
<dbReference type="Gene3D" id="3.90.228.10">
    <property type="match status" value="1"/>
</dbReference>
<keyword evidence="12" id="KW-1185">Reference proteome</keyword>
<evidence type="ECO:0000313" key="12">
    <source>
        <dbReference type="Proteomes" id="UP001642483"/>
    </source>
</evidence>
<dbReference type="Pfam" id="PF23254">
    <property type="entry name" value="KH_PARP14_8"/>
    <property type="match status" value="1"/>
</dbReference>
<dbReference type="Pfam" id="PF01661">
    <property type="entry name" value="Macro"/>
    <property type="match status" value="1"/>
</dbReference>
<evidence type="ECO:0000256" key="6">
    <source>
        <dbReference type="ARBA" id="ARBA00024347"/>
    </source>
</evidence>
<dbReference type="InterPro" id="IPR043472">
    <property type="entry name" value="Macro_dom-like"/>
</dbReference>
<protein>
    <recommendedName>
        <fullName evidence="7">Poly [ADP-ribose] polymerase</fullName>
        <shortName evidence="7">PARP</shortName>
        <ecNumber evidence="7">2.4.2.-</ecNumber>
    </recommendedName>
</protein>
<dbReference type="EC" id="2.4.2.-" evidence="7"/>
<dbReference type="EMBL" id="CAWYQH010000163">
    <property type="protein sequence ID" value="CAK8697152.1"/>
    <property type="molecule type" value="Genomic_DNA"/>
</dbReference>
<dbReference type="Gene3D" id="3.30.720.50">
    <property type="match status" value="1"/>
</dbReference>
<dbReference type="CDD" id="cd01439">
    <property type="entry name" value="TCCD_inducible_PARP_like"/>
    <property type="match status" value="1"/>
</dbReference>
<dbReference type="Proteomes" id="UP001642483">
    <property type="component" value="Unassembled WGS sequence"/>
</dbReference>
<organism evidence="11 12">
    <name type="scientific">Clavelina lepadiformis</name>
    <name type="common">Light-bulb sea squirt</name>
    <name type="synonym">Ascidia lepadiformis</name>
    <dbReference type="NCBI Taxonomy" id="159417"/>
    <lineage>
        <taxon>Eukaryota</taxon>
        <taxon>Metazoa</taxon>
        <taxon>Chordata</taxon>
        <taxon>Tunicata</taxon>
        <taxon>Ascidiacea</taxon>
        <taxon>Aplousobranchia</taxon>
        <taxon>Clavelinidae</taxon>
        <taxon>Clavelina</taxon>
    </lineage>
</organism>
<dbReference type="SUPFAM" id="SSF52949">
    <property type="entry name" value="Macro domain-like"/>
    <property type="match status" value="1"/>
</dbReference>
<dbReference type="InterPro" id="IPR002589">
    <property type="entry name" value="Macro_dom"/>
</dbReference>
<comment type="caution">
    <text evidence="11">The sequence shown here is derived from an EMBL/GenBank/DDBJ whole genome shotgun (WGS) entry which is preliminary data.</text>
</comment>
<keyword evidence="2 7" id="KW-0328">Glycosyltransferase</keyword>
<dbReference type="SMART" id="SM00506">
    <property type="entry name" value="A1pp"/>
    <property type="match status" value="1"/>
</dbReference>
<evidence type="ECO:0000256" key="8">
    <source>
        <dbReference type="SAM" id="MobiDB-lite"/>
    </source>
</evidence>
<feature type="region of interest" description="Disordered" evidence="8">
    <location>
        <begin position="1"/>
        <end position="32"/>
    </location>
</feature>
<dbReference type="InterPro" id="IPR012317">
    <property type="entry name" value="Poly(ADP-ribose)pol_cat_dom"/>
</dbReference>
<dbReference type="PROSITE" id="PS51059">
    <property type="entry name" value="PARP_CATALYTIC"/>
    <property type="match status" value="1"/>
</dbReference>
<evidence type="ECO:0000259" key="10">
    <source>
        <dbReference type="PROSITE" id="PS51154"/>
    </source>
</evidence>
<reference evidence="11 12" key="1">
    <citation type="submission" date="2024-02" db="EMBL/GenBank/DDBJ databases">
        <authorList>
            <person name="Daric V."/>
            <person name="Darras S."/>
        </authorList>
    </citation>
    <scope>NUCLEOTIDE SEQUENCE [LARGE SCALE GENOMIC DNA]</scope>
</reference>
<dbReference type="PANTHER" id="PTHR14453:SF67">
    <property type="entry name" value="POLY [ADP-RIBOSE] POLYMERASE"/>
    <property type="match status" value="1"/>
</dbReference>
<comment type="subcellular location">
    <subcellularLocation>
        <location evidence="1">Nucleus</location>
    </subcellularLocation>
</comment>
<evidence type="ECO:0000256" key="5">
    <source>
        <dbReference type="ARBA" id="ARBA00023242"/>
    </source>
</evidence>
<dbReference type="SUPFAM" id="SSF117839">
    <property type="entry name" value="WWE domain"/>
    <property type="match status" value="1"/>
</dbReference>
<dbReference type="Gene3D" id="3.40.220.10">
    <property type="entry name" value="Leucine Aminopeptidase, subunit E, domain 1"/>
    <property type="match status" value="1"/>
</dbReference>
<evidence type="ECO:0000313" key="11">
    <source>
        <dbReference type="EMBL" id="CAK8697152.1"/>
    </source>
</evidence>
<dbReference type="PROSITE" id="PS51154">
    <property type="entry name" value="MACRO"/>
    <property type="match status" value="1"/>
</dbReference>
<feature type="domain" description="Macro" evidence="10">
    <location>
        <begin position="27"/>
        <end position="202"/>
    </location>
</feature>
<dbReference type="InterPro" id="IPR057049">
    <property type="entry name" value="PARP14_KH_8"/>
</dbReference>
<keyword evidence="3 7" id="KW-0808">Transferase</keyword>